<evidence type="ECO:0008006" key="4">
    <source>
        <dbReference type="Google" id="ProtNLM"/>
    </source>
</evidence>
<reference evidence="2 3" key="1">
    <citation type="journal article" date="2017" name="BMC Genomics">
        <title>Genome sequencing of 39 Akkermansia muciniphila isolates reveals its population structure, genomic and functional diverisity, and global distribution in mammalian gut microbiotas.</title>
        <authorList>
            <person name="Guo X."/>
            <person name="Li S."/>
            <person name="Zhang J."/>
            <person name="Wu F."/>
            <person name="Li X."/>
            <person name="Wu D."/>
            <person name="Zhang M."/>
            <person name="Ou Z."/>
            <person name="Jie Z."/>
            <person name="Yan Q."/>
            <person name="Li P."/>
            <person name="Yi J."/>
            <person name="Peng Y."/>
        </authorList>
    </citation>
    <scope>NUCLEOTIDE SEQUENCE [LARGE SCALE GENOMIC DNA]</scope>
    <source>
        <strain evidence="2 3">GP28</strain>
    </source>
</reference>
<evidence type="ECO:0000313" key="2">
    <source>
        <dbReference type="EMBL" id="PND05241.1"/>
    </source>
</evidence>
<keyword evidence="1" id="KW-0812">Transmembrane</keyword>
<dbReference type="EMBL" id="PJLB01000004">
    <property type="protein sequence ID" value="PND05241.1"/>
    <property type="molecule type" value="Genomic_DNA"/>
</dbReference>
<feature type="transmembrane region" description="Helical" evidence="1">
    <location>
        <begin position="85"/>
        <end position="103"/>
    </location>
</feature>
<accession>A0AAX0WS43</accession>
<feature type="transmembrane region" description="Helical" evidence="1">
    <location>
        <begin position="183"/>
        <end position="206"/>
    </location>
</feature>
<feature type="transmembrane region" description="Helical" evidence="1">
    <location>
        <begin position="12"/>
        <end position="35"/>
    </location>
</feature>
<name>A0AAX0WS43_9BACT</name>
<dbReference type="Proteomes" id="UP000236075">
    <property type="component" value="Unassembled WGS sequence"/>
</dbReference>
<comment type="caution">
    <text evidence="2">The sequence shown here is derived from an EMBL/GenBank/DDBJ whole genome shotgun (WGS) entry which is preliminary data.</text>
</comment>
<evidence type="ECO:0000256" key="1">
    <source>
        <dbReference type="SAM" id="Phobius"/>
    </source>
</evidence>
<gene>
    <name evidence="2" type="ORF">CXT95_02185</name>
</gene>
<organism evidence="2 3">
    <name type="scientific">Akkermansia muciniphila</name>
    <dbReference type="NCBI Taxonomy" id="239935"/>
    <lineage>
        <taxon>Bacteria</taxon>
        <taxon>Pseudomonadati</taxon>
        <taxon>Verrucomicrobiota</taxon>
        <taxon>Verrucomicrobiia</taxon>
        <taxon>Verrucomicrobiales</taxon>
        <taxon>Akkermansiaceae</taxon>
        <taxon>Akkermansia</taxon>
    </lineage>
</organism>
<keyword evidence="1" id="KW-0472">Membrane</keyword>
<feature type="transmembrane region" description="Helical" evidence="1">
    <location>
        <begin position="115"/>
        <end position="133"/>
    </location>
</feature>
<evidence type="ECO:0000313" key="3">
    <source>
        <dbReference type="Proteomes" id="UP000236075"/>
    </source>
</evidence>
<feature type="transmembrane region" description="Helical" evidence="1">
    <location>
        <begin position="145"/>
        <end position="171"/>
    </location>
</feature>
<proteinExistence type="predicted"/>
<sequence>MIYPAARAFIKVCAVFFGTGAAAAVLIHLFMPFAFFLRSPRTAAPFLLLGTGAELLFILSLSFLMFWGARVLLASRGSRITRNLSMLAFLPALYALLIPFAGMPVPSQYTEMDRVWEAFLLLAAVTSFFSFPYTAGYGAAGRRLFLAWGIAAAGCGLQSALFFLAVLLRQFLSTAVPSLATPVAWVAVLLSCGLEIMLAALSVLLAQRLFKEVMSIASMPEPIDPSMPGNRP</sequence>
<protein>
    <recommendedName>
        <fullName evidence="4">DUF1361 domain-containing protein</fullName>
    </recommendedName>
</protein>
<feature type="transmembrane region" description="Helical" evidence="1">
    <location>
        <begin position="55"/>
        <end position="73"/>
    </location>
</feature>
<keyword evidence="1" id="KW-1133">Transmembrane helix</keyword>
<dbReference type="AlphaFoldDB" id="A0AAX0WS43"/>